<dbReference type="InParanoid" id="G4TCU1"/>
<accession>G4TCU1</accession>
<keyword evidence="3" id="KW-1185">Reference proteome</keyword>
<dbReference type="AlphaFoldDB" id="G4TCU1"/>
<name>G4TCU1_SERID</name>
<evidence type="ECO:0000313" key="3">
    <source>
        <dbReference type="Proteomes" id="UP000007148"/>
    </source>
</evidence>
<dbReference type="EMBL" id="CAFZ01000047">
    <property type="protein sequence ID" value="CCA69127.1"/>
    <property type="molecule type" value="Genomic_DNA"/>
</dbReference>
<gene>
    <name evidence="2" type="ORF">PIIN_03027</name>
</gene>
<reference evidence="2 3" key="1">
    <citation type="journal article" date="2011" name="PLoS Pathog.">
        <title>Endophytic Life Strategies Decoded by Genome and Transcriptome Analyses of the Mutualistic Root Symbiont Piriformospora indica.</title>
        <authorList>
            <person name="Zuccaro A."/>
            <person name="Lahrmann U."/>
            <person name="Guldener U."/>
            <person name="Langen G."/>
            <person name="Pfiffi S."/>
            <person name="Biedenkopf D."/>
            <person name="Wong P."/>
            <person name="Samans B."/>
            <person name="Grimm C."/>
            <person name="Basiewicz M."/>
            <person name="Murat C."/>
            <person name="Martin F."/>
            <person name="Kogel K.H."/>
        </authorList>
    </citation>
    <scope>NUCLEOTIDE SEQUENCE [LARGE SCALE GENOMIC DNA]</scope>
    <source>
        <strain evidence="2 3">DSM 11827</strain>
    </source>
</reference>
<comment type="caution">
    <text evidence="2">The sequence shown here is derived from an EMBL/GenBank/DDBJ whole genome shotgun (WGS) entry which is preliminary data.</text>
</comment>
<protein>
    <submittedName>
        <fullName evidence="2">Uncharacterized protein</fullName>
    </submittedName>
</protein>
<sequence length="76" mass="8584">MCTHVNPCEHKARPEAVDQDRRAAAAAAAERRKQESSRRGTTTANPNHGSLAQKLDQQRKSPLRPEEQLPERVVWD</sequence>
<feature type="compositionally biased region" description="Polar residues" evidence="1">
    <location>
        <begin position="39"/>
        <end position="50"/>
    </location>
</feature>
<feature type="compositionally biased region" description="Basic and acidic residues" evidence="1">
    <location>
        <begin position="56"/>
        <end position="76"/>
    </location>
</feature>
<dbReference type="HOGENOM" id="CLU_2655394_0_0_1"/>
<proteinExistence type="predicted"/>
<evidence type="ECO:0000256" key="1">
    <source>
        <dbReference type="SAM" id="MobiDB-lite"/>
    </source>
</evidence>
<feature type="region of interest" description="Disordered" evidence="1">
    <location>
        <begin position="1"/>
        <end position="76"/>
    </location>
</feature>
<feature type="compositionally biased region" description="Basic and acidic residues" evidence="1">
    <location>
        <begin position="7"/>
        <end position="38"/>
    </location>
</feature>
<dbReference type="OrthoDB" id="3264102at2759"/>
<dbReference type="Proteomes" id="UP000007148">
    <property type="component" value="Unassembled WGS sequence"/>
</dbReference>
<evidence type="ECO:0000313" key="2">
    <source>
        <dbReference type="EMBL" id="CCA69127.1"/>
    </source>
</evidence>
<organism evidence="2 3">
    <name type="scientific">Serendipita indica (strain DSM 11827)</name>
    <name type="common">Root endophyte fungus</name>
    <name type="synonym">Piriformospora indica</name>
    <dbReference type="NCBI Taxonomy" id="1109443"/>
    <lineage>
        <taxon>Eukaryota</taxon>
        <taxon>Fungi</taxon>
        <taxon>Dikarya</taxon>
        <taxon>Basidiomycota</taxon>
        <taxon>Agaricomycotina</taxon>
        <taxon>Agaricomycetes</taxon>
        <taxon>Sebacinales</taxon>
        <taxon>Serendipitaceae</taxon>
        <taxon>Serendipita</taxon>
    </lineage>
</organism>